<feature type="domain" description="HTH tetR-type" evidence="5">
    <location>
        <begin position="25"/>
        <end position="85"/>
    </location>
</feature>
<reference evidence="6 7" key="1">
    <citation type="journal article" date="2007" name="Genome Res.">
        <title>Genome characteristics of facultatively symbiotic Frankia sp. strains reflect host range and host plant biogeography.</title>
        <authorList>
            <person name="Normand P."/>
            <person name="Lapierre P."/>
            <person name="Tisa L.S."/>
            <person name="Gogarten J.P."/>
            <person name="Alloisio N."/>
            <person name="Bagnarol E."/>
            <person name="Bassi C.A."/>
            <person name="Berry A.M."/>
            <person name="Bickhart D.M."/>
            <person name="Choisne N."/>
            <person name="Couloux A."/>
            <person name="Cournoyer B."/>
            <person name="Cruveiller S."/>
            <person name="Daubin V."/>
            <person name="Demange N."/>
            <person name="Francino M.P."/>
            <person name="Goltsman E."/>
            <person name="Huang Y."/>
            <person name="Kopp O.R."/>
            <person name="Labarre L."/>
            <person name="Lapidus A."/>
            <person name="Lavire C."/>
            <person name="Marechal J."/>
            <person name="Martinez M."/>
            <person name="Mastronunzio J.E."/>
            <person name="Mullin B.C."/>
            <person name="Niemann J."/>
            <person name="Pujic P."/>
            <person name="Rawnsley T."/>
            <person name="Rouy Z."/>
            <person name="Schenowitz C."/>
            <person name="Sellstedt A."/>
            <person name="Tavares F."/>
            <person name="Tomkins J.P."/>
            <person name="Vallenet D."/>
            <person name="Valverde C."/>
            <person name="Wall L.G."/>
            <person name="Wang Y."/>
            <person name="Medigue C."/>
            <person name="Benson D.R."/>
        </authorList>
    </citation>
    <scope>NUCLEOTIDE SEQUENCE [LARGE SCALE GENOMIC DNA]</scope>
    <source>
        <strain evidence="7">DSM 45986 / CECT 9034 / ACN14a</strain>
    </source>
</reference>
<evidence type="ECO:0000256" key="2">
    <source>
        <dbReference type="ARBA" id="ARBA00023125"/>
    </source>
</evidence>
<dbReference type="Pfam" id="PF13305">
    <property type="entry name" value="TetR_C_33"/>
    <property type="match status" value="1"/>
</dbReference>
<keyword evidence="2 4" id="KW-0238">DNA-binding</keyword>
<dbReference type="KEGG" id="fal:FRAAL5132"/>
<dbReference type="Pfam" id="PF00440">
    <property type="entry name" value="TetR_N"/>
    <property type="match status" value="1"/>
</dbReference>
<evidence type="ECO:0000256" key="4">
    <source>
        <dbReference type="PROSITE-ProRule" id="PRU00335"/>
    </source>
</evidence>
<protein>
    <submittedName>
        <fullName evidence="6">TetR-family transcriptional repressor</fullName>
    </submittedName>
</protein>
<dbReference type="EMBL" id="CT573213">
    <property type="protein sequence ID" value="CAJ63772.1"/>
    <property type="molecule type" value="Genomic_DNA"/>
</dbReference>
<dbReference type="eggNOG" id="COG1309">
    <property type="taxonomic scope" value="Bacteria"/>
</dbReference>
<evidence type="ECO:0000256" key="3">
    <source>
        <dbReference type="ARBA" id="ARBA00023163"/>
    </source>
</evidence>
<evidence type="ECO:0000313" key="7">
    <source>
        <dbReference type="Proteomes" id="UP000000657"/>
    </source>
</evidence>
<dbReference type="HOGENOM" id="CLU_069356_43_0_11"/>
<keyword evidence="7" id="KW-1185">Reference proteome</keyword>
<accession>Q0RFH1</accession>
<dbReference type="SUPFAM" id="SSF48498">
    <property type="entry name" value="Tetracyclin repressor-like, C-terminal domain"/>
    <property type="match status" value="1"/>
</dbReference>
<keyword evidence="1" id="KW-0805">Transcription regulation</keyword>
<gene>
    <name evidence="6" type="ordered locus">FRAAL5132</name>
</gene>
<dbReference type="Gene3D" id="1.10.10.60">
    <property type="entry name" value="Homeodomain-like"/>
    <property type="match status" value="1"/>
</dbReference>
<dbReference type="OrthoDB" id="71867at2"/>
<dbReference type="PROSITE" id="PS50977">
    <property type="entry name" value="HTH_TETR_2"/>
    <property type="match status" value="1"/>
</dbReference>
<keyword evidence="3" id="KW-0804">Transcription</keyword>
<dbReference type="InterPro" id="IPR001647">
    <property type="entry name" value="HTH_TetR"/>
</dbReference>
<evidence type="ECO:0000259" key="5">
    <source>
        <dbReference type="PROSITE" id="PS50977"/>
    </source>
</evidence>
<dbReference type="Proteomes" id="UP000000657">
    <property type="component" value="Chromosome"/>
</dbReference>
<organism evidence="6 7">
    <name type="scientific">Frankia alni (strain DSM 45986 / CECT 9034 / ACN14a)</name>
    <dbReference type="NCBI Taxonomy" id="326424"/>
    <lineage>
        <taxon>Bacteria</taxon>
        <taxon>Bacillati</taxon>
        <taxon>Actinomycetota</taxon>
        <taxon>Actinomycetes</taxon>
        <taxon>Frankiales</taxon>
        <taxon>Frankiaceae</taxon>
        <taxon>Frankia</taxon>
    </lineage>
</organism>
<name>Q0RFH1_FRAAA</name>
<dbReference type="InterPro" id="IPR025996">
    <property type="entry name" value="MT1864/Rv1816-like_C"/>
</dbReference>
<dbReference type="Gene3D" id="1.10.357.10">
    <property type="entry name" value="Tetracycline Repressor, domain 2"/>
    <property type="match status" value="1"/>
</dbReference>
<dbReference type="RefSeq" id="WP_011606239.1">
    <property type="nucleotide sequence ID" value="NC_008278.1"/>
</dbReference>
<evidence type="ECO:0000313" key="6">
    <source>
        <dbReference type="EMBL" id="CAJ63772.1"/>
    </source>
</evidence>
<dbReference type="SUPFAM" id="SSF46689">
    <property type="entry name" value="Homeodomain-like"/>
    <property type="match status" value="1"/>
</dbReference>
<dbReference type="STRING" id="326424.FRAAL5132"/>
<dbReference type="InterPro" id="IPR036271">
    <property type="entry name" value="Tet_transcr_reg_TetR-rel_C_sf"/>
</dbReference>
<dbReference type="GO" id="GO:0003677">
    <property type="term" value="F:DNA binding"/>
    <property type="evidence" value="ECO:0007669"/>
    <property type="project" value="UniProtKB-UniRule"/>
</dbReference>
<dbReference type="InterPro" id="IPR009057">
    <property type="entry name" value="Homeodomain-like_sf"/>
</dbReference>
<proteinExistence type="predicted"/>
<dbReference type="AlphaFoldDB" id="Q0RFH1"/>
<sequence length="198" mass="20889">MGTPQGSGGLPLAPVAPRPALAPPSPRLGEIIAVAREVLEKEGAAALTMRRLGELLGIRAPSLYKHLAGKNQLEARLVDAALVEIGDLLHGVVDRADAASVLGDLLAAYRAHARAHPNLYRLVTSGPLRRDQLTAGVEDWAGEPFYRATGEPYLAQALWAAAHGTVILELDGRYLPGSDLDRTWAALTAAFGRPVDGA</sequence>
<feature type="DNA-binding region" description="H-T-H motif" evidence="4">
    <location>
        <begin position="48"/>
        <end position="67"/>
    </location>
</feature>
<evidence type="ECO:0000256" key="1">
    <source>
        <dbReference type="ARBA" id="ARBA00023015"/>
    </source>
</evidence>